<proteinExistence type="inferred from homology"/>
<dbReference type="InterPro" id="IPR036615">
    <property type="entry name" value="Mur_ligase_C_dom_sf"/>
</dbReference>
<dbReference type="InterPro" id="IPR058740">
    <property type="entry name" value="MurL_N"/>
</dbReference>
<accession>A0A0G0C5X6</accession>
<evidence type="ECO:0000256" key="4">
    <source>
        <dbReference type="ARBA" id="ARBA00022598"/>
    </source>
</evidence>
<feature type="binding site" evidence="9">
    <location>
        <begin position="517"/>
        <end position="523"/>
    </location>
    <ligand>
        <name>ATP</name>
        <dbReference type="ChEBI" id="CHEBI:30616"/>
    </ligand>
</feature>
<evidence type="ECO:0000259" key="12">
    <source>
        <dbReference type="Pfam" id="PF26299"/>
    </source>
</evidence>
<feature type="domain" description="MurL C-terminal" evidence="11">
    <location>
        <begin position="316"/>
        <end position="397"/>
    </location>
</feature>
<dbReference type="GO" id="GO:0004326">
    <property type="term" value="F:tetrahydrofolylpolyglutamate synthase activity"/>
    <property type="evidence" value="ECO:0007669"/>
    <property type="project" value="InterPro"/>
</dbReference>
<evidence type="ECO:0000256" key="8">
    <source>
        <dbReference type="ARBA" id="ARBA00023306"/>
    </source>
</evidence>
<keyword evidence="7 9" id="KW-0067">ATP-binding</keyword>
<dbReference type="PANTHER" id="PTHR43692:SF1">
    <property type="entry name" value="UDP-N-ACETYLMURAMOYLALANINE--D-GLUTAMATE LIGASE"/>
    <property type="match status" value="1"/>
</dbReference>
<gene>
    <name evidence="9" type="primary">murD</name>
    <name evidence="13" type="ORF">UR38_C0009G0012</name>
</gene>
<dbReference type="PATRIC" id="fig|1618561.3.peg.872"/>
<evidence type="ECO:0000256" key="9">
    <source>
        <dbReference type="HAMAP-Rule" id="MF_00639"/>
    </source>
</evidence>
<comment type="function">
    <text evidence="9">Cell wall formation. Catalyzes the addition of glutamate to the nucleotide precursor UDP-N-acetylmuramoyl-L-alanine (UMA).</text>
</comment>
<dbReference type="InterPro" id="IPR013221">
    <property type="entry name" value="Mur_ligase_cen"/>
</dbReference>
<dbReference type="Proteomes" id="UP000033995">
    <property type="component" value="Unassembled WGS sequence"/>
</dbReference>
<dbReference type="PROSITE" id="PS01011">
    <property type="entry name" value="FOLYLPOLYGLU_SYNT_1"/>
    <property type="match status" value="1"/>
</dbReference>
<organism evidence="13 14">
    <name type="scientific">Candidatus Woesebacteria bacterium GW2011_GWA2_33_28</name>
    <dbReference type="NCBI Taxonomy" id="1618561"/>
    <lineage>
        <taxon>Bacteria</taxon>
        <taxon>Candidatus Woeseibacteriota</taxon>
    </lineage>
</organism>
<protein>
    <recommendedName>
        <fullName evidence="9">UDP-N-acetylmuramoylalanine--D-glutamate ligase</fullName>
        <ecNumber evidence="9">6.3.2.9</ecNumber>
    </recommendedName>
    <alternativeName>
        <fullName evidence="9">D-glutamic acid-adding enzyme</fullName>
    </alternativeName>
    <alternativeName>
        <fullName evidence="9">UDP-N-acetylmuramoyl-L-alanyl-D-glutamate synthetase</fullName>
    </alternativeName>
</protein>
<keyword evidence="9" id="KW-0573">Peptidoglycan synthesis</keyword>
<dbReference type="Pfam" id="PF26298">
    <property type="entry name" value="MurL_epimerase_C"/>
    <property type="match status" value="1"/>
</dbReference>
<keyword evidence="9" id="KW-0961">Cell wall biogenesis/degradation</keyword>
<dbReference type="EC" id="6.3.2.9" evidence="9"/>
<dbReference type="HAMAP" id="MF_00639">
    <property type="entry name" value="MurD"/>
    <property type="match status" value="1"/>
</dbReference>
<dbReference type="GO" id="GO:0071555">
    <property type="term" value="P:cell wall organization"/>
    <property type="evidence" value="ECO:0007669"/>
    <property type="project" value="UniProtKB-KW"/>
</dbReference>
<evidence type="ECO:0000313" key="13">
    <source>
        <dbReference type="EMBL" id="KKP46655.1"/>
    </source>
</evidence>
<feature type="domain" description="MurL N-terminal" evidence="12">
    <location>
        <begin position="11"/>
        <end position="292"/>
    </location>
</feature>
<evidence type="ECO:0000256" key="3">
    <source>
        <dbReference type="ARBA" id="ARBA00022490"/>
    </source>
</evidence>
<keyword evidence="3 9" id="KW-0963">Cytoplasm</keyword>
<evidence type="ECO:0000256" key="1">
    <source>
        <dbReference type="ARBA" id="ARBA00004496"/>
    </source>
</evidence>
<dbReference type="UniPathway" id="UPA00219"/>
<dbReference type="InterPro" id="IPR058741">
    <property type="entry name" value="MurL_C"/>
</dbReference>
<keyword evidence="6 9" id="KW-0547">Nucleotide-binding</keyword>
<dbReference type="EMBL" id="LBOZ01000009">
    <property type="protein sequence ID" value="KKP46655.1"/>
    <property type="molecule type" value="Genomic_DNA"/>
</dbReference>
<evidence type="ECO:0000259" key="11">
    <source>
        <dbReference type="Pfam" id="PF26298"/>
    </source>
</evidence>
<feature type="domain" description="Mur ligase central" evidence="10">
    <location>
        <begin position="515"/>
        <end position="617"/>
    </location>
</feature>
<dbReference type="GO" id="GO:0008360">
    <property type="term" value="P:regulation of cell shape"/>
    <property type="evidence" value="ECO:0007669"/>
    <property type="project" value="UniProtKB-KW"/>
</dbReference>
<dbReference type="GO" id="GO:0005524">
    <property type="term" value="F:ATP binding"/>
    <property type="evidence" value="ECO:0007669"/>
    <property type="project" value="UniProtKB-UniRule"/>
</dbReference>
<keyword evidence="5 9" id="KW-0132">Cell division</keyword>
<dbReference type="GO" id="GO:0051301">
    <property type="term" value="P:cell division"/>
    <property type="evidence" value="ECO:0007669"/>
    <property type="project" value="UniProtKB-KW"/>
</dbReference>
<keyword evidence="9" id="KW-0133">Cell shape</keyword>
<comment type="subcellular location">
    <subcellularLocation>
        <location evidence="1 9">Cytoplasm</location>
    </subcellularLocation>
</comment>
<evidence type="ECO:0000256" key="5">
    <source>
        <dbReference type="ARBA" id="ARBA00022618"/>
    </source>
</evidence>
<name>A0A0G0C5X6_9BACT</name>
<dbReference type="InterPro" id="IPR036565">
    <property type="entry name" value="Mur-like_cat_sf"/>
</dbReference>
<reference evidence="13 14" key="1">
    <citation type="journal article" date="2015" name="Nature">
        <title>rRNA introns, odd ribosomes, and small enigmatic genomes across a large radiation of phyla.</title>
        <authorList>
            <person name="Brown C.T."/>
            <person name="Hug L.A."/>
            <person name="Thomas B.C."/>
            <person name="Sharon I."/>
            <person name="Castelle C.J."/>
            <person name="Singh A."/>
            <person name="Wilkins M.J."/>
            <person name="Williams K.H."/>
            <person name="Banfield J.F."/>
        </authorList>
    </citation>
    <scope>NUCLEOTIDE SEQUENCE [LARGE SCALE GENOMIC DNA]</scope>
</reference>
<dbReference type="Pfam" id="PF26299">
    <property type="entry name" value="MurL_N"/>
    <property type="match status" value="1"/>
</dbReference>
<dbReference type="GO" id="GO:0005737">
    <property type="term" value="C:cytoplasm"/>
    <property type="evidence" value="ECO:0007669"/>
    <property type="project" value="UniProtKB-SubCell"/>
</dbReference>
<dbReference type="AlphaFoldDB" id="A0A0G0C5X6"/>
<comment type="pathway">
    <text evidence="2 9">Cell wall biogenesis; peptidoglycan biosynthesis.</text>
</comment>
<dbReference type="InterPro" id="IPR018109">
    <property type="entry name" value="Folylpolyglutamate_synth_CS"/>
</dbReference>
<evidence type="ECO:0000256" key="7">
    <source>
        <dbReference type="ARBA" id="ARBA00022840"/>
    </source>
</evidence>
<keyword evidence="4 9" id="KW-0436">Ligase</keyword>
<dbReference type="SUPFAM" id="SSF53623">
    <property type="entry name" value="MurD-like peptide ligases, catalytic domain"/>
    <property type="match status" value="1"/>
</dbReference>
<dbReference type="InterPro" id="IPR005762">
    <property type="entry name" value="MurD"/>
</dbReference>
<keyword evidence="8 9" id="KW-0131">Cell cycle</keyword>
<evidence type="ECO:0000256" key="6">
    <source>
        <dbReference type="ARBA" id="ARBA00022741"/>
    </source>
</evidence>
<sequence length="814" mass="93351">MSNIVSYKDLRKKYPEFVYDSYSWRLDGNELNLNFTYKVGGFEFKHKIIIENLAKSSINKINDQLKSLIFNIGMVEIFNYWKTFCSPKIIIKAGFLDNYQIKWWKKLLINGMGQYFYENKIDFTSKNFVTFKTTGIPLKVEPLKVSGREVLVPIGGGKDSAVTLELISQNFKNTLGLIVNKTKARTDTAKVSGIKTVVVKRILDKSMIALNKREYLNGHIPFTTVLSFISLLIAYLNNKKYIAFSNEQSSNEGNVVYKGLGINHQYSKSFELENDFREYNFKYLSNINYFSFLRPIYDIQIAKMFSNLDNYFSIIRSCNVGQKNDSWCGKCPKCLSTFILLYPFIMEKVIKIFGKNLLEDENLKPILNSLIEKDEVKPFECVGTKHELRVSLGLDEDKEIMSYWGKNNLPSSFKNLLYFNLNFKDKKILILGYGREGKSSEKLFKKYLPKQKVDITDQTDGKNYLNSLNSYEVVFKSPGIPNKLPEILRAKQNGVIFTTQTKIFLKLYRDNIIGVTGTKGKSTTSSLIYHILKFVGKNVVLVGNIGKPVFDYLDNDDKDMIFVAELSSHQLSDVHDSPYIAVLLNIFPEHLDYYEDFSDYKKAKENIFKFQKKSDVYFSLEEIVKFELPRLKTSLLGPHNLNNIKAAFMVALKLGIDKKDIIKALSTFKPLEDRLETVRELNGIKFVIDGLATIPQASIAGVDSFQDRDITLILGGFDRGVSFVSFGKELDKRQNIKNIILIGQTANKIEKLLKGSKANIYNLGFVSMDKIVQNAYEVSKKDYVVLFSPAATSFDMFKDYEERDSEFRKAVNNL</sequence>
<dbReference type="Gene3D" id="3.90.190.20">
    <property type="entry name" value="Mur ligase, C-terminal domain"/>
    <property type="match status" value="1"/>
</dbReference>
<comment type="catalytic activity">
    <reaction evidence="9">
        <text>UDP-N-acetyl-alpha-D-muramoyl-L-alanine + D-glutamate + ATP = UDP-N-acetyl-alpha-D-muramoyl-L-alanyl-D-glutamate + ADP + phosphate + H(+)</text>
        <dbReference type="Rhea" id="RHEA:16429"/>
        <dbReference type="ChEBI" id="CHEBI:15378"/>
        <dbReference type="ChEBI" id="CHEBI:29986"/>
        <dbReference type="ChEBI" id="CHEBI:30616"/>
        <dbReference type="ChEBI" id="CHEBI:43474"/>
        <dbReference type="ChEBI" id="CHEBI:83898"/>
        <dbReference type="ChEBI" id="CHEBI:83900"/>
        <dbReference type="ChEBI" id="CHEBI:456216"/>
        <dbReference type="EC" id="6.3.2.9"/>
    </reaction>
</comment>
<dbReference type="Pfam" id="PF08245">
    <property type="entry name" value="Mur_ligase_M"/>
    <property type="match status" value="1"/>
</dbReference>
<dbReference type="PANTHER" id="PTHR43692">
    <property type="entry name" value="UDP-N-ACETYLMURAMOYLALANINE--D-GLUTAMATE LIGASE"/>
    <property type="match status" value="1"/>
</dbReference>
<comment type="caution">
    <text evidence="13">The sequence shown here is derived from an EMBL/GenBank/DDBJ whole genome shotgun (WGS) entry which is preliminary data.</text>
</comment>
<evidence type="ECO:0000313" key="14">
    <source>
        <dbReference type="Proteomes" id="UP000033995"/>
    </source>
</evidence>
<comment type="similarity">
    <text evidence="9">Belongs to the MurCDEF family.</text>
</comment>
<evidence type="ECO:0000256" key="2">
    <source>
        <dbReference type="ARBA" id="ARBA00004752"/>
    </source>
</evidence>
<dbReference type="GO" id="GO:0008764">
    <property type="term" value="F:UDP-N-acetylmuramoylalanine-D-glutamate ligase activity"/>
    <property type="evidence" value="ECO:0007669"/>
    <property type="project" value="UniProtKB-UniRule"/>
</dbReference>
<evidence type="ECO:0000259" key="10">
    <source>
        <dbReference type="Pfam" id="PF08245"/>
    </source>
</evidence>
<dbReference type="GO" id="GO:0009252">
    <property type="term" value="P:peptidoglycan biosynthetic process"/>
    <property type="evidence" value="ECO:0007669"/>
    <property type="project" value="UniProtKB-UniRule"/>
</dbReference>
<dbReference type="SUPFAM" id="SSF53244">
    <property type="entry name" value="MurD-like peptide ligases, peptide-binding domain"/>
    <property type="match status" value="1"/>
</dbReference>
<dbReference type="Gene3D" id="3.40.1190.10">
    <property type="entry name" value="Mur-like, catalytic domain"/>
    <property type="match status" value="1"/>
</dbReference>